<organism evidence="1 2">
    <name type="scientific">Psilocybe cubensis</name>
    <name type="common">Psychedelic mushroom</name>
    <name type="synonym">Stropharia cubensis</name>
    <dbReference type="NCBI Taxonomy" id="181762"/>
    <lineage>
        <taxon>Eukaryota</taxon>
        <taxon>Fungi</taxon>
        <taxon>Dikarya</taxon>
        <taxon>Basidiomycota</taxon>
        <taxon>Agaricomycotina</taxon>
        <taxon>Agaricomycetes</taxon>
        <taxon>Agaricomycetidae</taxon>
        <taxon>Agaricales</taxon>
        <taxon>Agaricineae</taxon>
        <taxon>Strophariaceae</taxon>
        <taxon>Psilocybe</taxon>
    </lineage>
</organism>
<protein>
    <submittedName>
        <fullName evidence="1">PKS/NRPS-like protein biosynthetic cluster</fullName>
    </submittedName>
</protein>
<dbReference type="Proteomes" id="UP000664032">
    <property type="component" value="Unassembled WGS sequence"/>
</dbReference>
<comment type="caution">
    <text evidence="1">The sequence shown here is derived from an EMBL/GenBank/DDBJ whole genome shotgun (WGS) entry which is preliminary data.</text>
</comment>
<dbReference type="EMBL" id="JAFIQS020000012">
    <property type="protein sequence ID" value="KAH9475033.1"/>
    <property type="molecule type" value="Genomic_DNA"/>
</dbReference>
<keyword evidence="2" id="KW-1185">Reference proteome</keyword>
<sequence length="1790" mass="196539">MSYDKSLLETFISFARNSSTVERPVLECGLDQWTYGDLDAISSGIALQLYKRYGSKPTVAVVSENHPYILAALLATWKLNGIFVPLDPHAPLPMIRQMLLNVEATCVIIPEREIGLADLLKELNKGAVIIAKDMTMVSLSQQFLDQDAVLPPSIFPLPKLTSMAMYIHTSSATSVANLKCVQWTHMMLSIGTGSVAMWLHRAWPNVDFDMARILGVSPWSHAMGYLIDIGGGTFHTGGCLIMASPPSEYPSSLIYEDRVRSILGKPASEMDVLDRLLETALRSKPDIFACVPWVLEGFKDRYQELLARNMQGEALRVKEMLQRFRCLGVGGAAPSHELLLWAGELNIKIVDMMGMTEMARPLFFTWIDHQKDPEENAGYPSEDCLIDDATIVLLDDEGNENPSEGEFVITSKDFTRCYLKYDNSCFTDSADGRITFRTGDLYERNRFGRFVWKGRKEDYIQLVSGESLDPRPIEKALQTCSAIAHCCVVGNNFLRKSSDVICLIIQPSSTLVHTGKAKLSSEDLSEITRTLASINRSLLPPLRIAWSRVGILDNGVVIPYTKKGTLFRKRFQELFGEFIETLLRKESNNSGVVFSQDGVKADKVARRSDTASTSGLLNSNSKKSDSTAFKERVAGSSSSRETVYGAEFNGRSSNWKVKEAKQSVADVVGGVLGLDDKTMHANLTTSFAELGMDSNMAVRIVNKINGLFGLQFPLNACHNLIDLSMLTDATLVELGLKDPIKQTIESRDLPPLPKLEGDDVVIVGQALRLPGNVNTPKSFWEALVNKRDDIMTPVPAERWDHSSFYRDPDSNSPPEICDIRFKKAGFIDFTHYDNSFFGISGPEALHISPTSRLALETSFEALEDANIPISKLKGTKTGVFVGAMVDEGFIQLLFEEYGFDAYNRFYGTGLFSSAVCGRLSYLLDIHGPSLATDTACSTGLVIVDQAVKYIQSGDGDTAIVTAVNTHAWPGQFGFMSAQNMSSPNSRCATFTNLADGYVPSEASVSLILKSKSAAICDRDNILAVIKSTEVMHGGRTQGLTAPSLDTQIRLQRSLLAKAGLDPSHIHLLETHGTGTILGDLVEIQAINEVFRGSHNDKPLILGAAKTCFGHTEMAAGLVGLLKTVYSFQNAVAPGFVHLTKDNMNPSIDCNIVPIHIPIETTPLIKDDVDVPYRALVLSNGFSGTMAGVILEQTTDNFQASFNGVNDNSAEEHLLIPFVVSAKTPAALENYLKKYLGFCRTASDSNFKDICYTACVGREHYRHRFACVVSNLTDLKNQLEERIQSHEHAHHESKSATGGRVAFTFPGQSSQYQGMASHLASFYPDFRELVERNATLADEMSGFPIKSFLLDKETLYNLTIDDSRIGQICIFVYQYSMSIWLKTLGVEASAALGHSLGEIAAVDVVIAGTLTYRQGLEFVVRRAELLLSDHDKPGGMAMIAASEEAITHLIKQSGFQKEVVIAVYNDSESHVISGELTAVEEVLSKAKLAGLRGTKLKVTQGFHSPMISRALPDLEDLTAKMHPYQSRLNIPIYSTVYGEVIPADTCLSPSYWVEHAKQPVRLSEAATNLLMDKDVDILLDVGPQPFLRTTIKAISSGKVSLATSTKTGNDQIRAYLDALTSLFECGVNVNLEKLLSRGPSLGNKTSLPTYPFQRQRHYPNIVPSRKNGRITSKPANSVDDATDIEDAIQEAGAITTNILTPQASGNDDPEVISNTITRIVRDVLELQSSENIELAESLSSFGIDSIFFAQIKGRIMIDMHVEIPDTMLSDSLTIRQLIRYVVDNTSSAGNS</sequence>
<proteinExistence type="predicted"/>
<reference evidence="1" key="1">
    <citation type="submission" date="2021-10" db="EMBL/GenBank/DDBJ databases">
        <title>Psilocybe cubensis genome.</title>
        <authorList>
            <person name="Mckernan K.J."/>
            <person name="Crawford S."/>
            <person name="Trippe A."/>
            <person name="Kane L.T."/>
            <person name="Mclaughlin S."/>
        </authorList>
    </citation>
    <scope>NUCLEOTIDE SEQUENCE</scope>
    <source>
        <strain evidence="1">MGC-MH-2018</strain>
    </source>
</reference>
<accession>A0ACB8GHJ3</accession>
<evidence type="ECO:0000313" key="2">
    <source>
        <dbReference type="Proteomes" id="UP000664032"/>
    </source>
</evidence>
<name>A0ACB8GHJ3_PSICU</name>
<gene>
    <name evidence="1" type="ORF">JR316_0012135</name>
</gene>
<evidence type="ECO:0000313" key="1">
    <source>
        <dbReference type="EMBL" id="KAH9475033.1"/>
    </source>
</evidence>